<keyword evidence="4 9" id="KW-0813">Transport</keyword>
<dbReference type="Pfam" id="PF02361">
    <property type="entry name" value="CbiQ"/>
    <property type="match status" value="1"/>
</dbReference>
<evidence type="ECO:0000256" key="4">
    <source>
        <dbReference type="ARBA" id="ARBA00022448"/>
    </source>
</evidence>
<evidence type="ECO:0000313" key="11">
    <source>
        <dbReference type="Proteomes" id="UP000551878"/>
    </source>
</evidence>
<dbReference type="AlphaFoldDB" id="A0A840QUA9"/>
<protein>
    <recommendedName>
        <fullName evidence="3 9">Energy-coupling factor transporter transmembrane protein EcfT</fullName>
        <shortName evidence="9">ECF transporter T component EcfT</shortName>
    </recommendedName>
</protein>
<keyword evidence="11" id="KW-1185">Reference proteome</keyword>
<feature type="transmembrane region" description="Helical" evidence="9">
    <location>
        <begin position="65"/>
        <end position="86"/>
    </location>
</feature>
<evidence type="ECO:0000256" key="1">
    <source>
        <dbReference type="ARBA" id="ARBA00004651"/>
    </source>
</evidence>
<proteinExistence type="inferred from homology"/>
<evidence type="ECO:0000313" key="10">
    <source>
        <dbReference type="EMBL" id="MBB5174954.1"/>
    </source>
</evidence>
<comment type="subunit">
    <text evidence="9">Forms a stable energy-coupling factor (ECF) transporter complex composed of 2 membrane-embedded substrate-binding proteins (S component), 2 ATP-binding proteins (A component) and 2 transmembrane proteins (T component).</text>
</comment>
<dbReference type="Proteomes" id="UP000551878">
    <property type="component" value="Unassembled WGS sequence"/>
</dbReference>
<evidence type="ECO:0000256" key="7">
    <source>
        <dbReference type="ARBA" id="ARBA00022989"/>
    </source>
</evidence>
<evidence type="ECO:0000256" key="2">
    <source>
        <dbReference type="ARBA" id="ARBA00005660"/>
    </source>
</evidence>
<evidence type="ECO:0000256" key="3">
    <source>
        <dbReference type="ARBA" id="ARBA00014042"/>
    </source>
</evidence>
<dbReference type="InterPro" id="IPR003339">
    <property type="entry name" value="ABC/ECF_trnsptr_transmembrane"/>
</dbReference>
<organism evidence="10 11">
    <name type="scientific">Texcoconibacillus texcoconensis</name>
    <dbReference type="NCBI Taxonomy" id="1095777"/>
    <lineage>
        <taxon>Bacteria</taxon>
        <taxon>Bacillati</taxon>
        <taxon>Bacillota</taxon>
        <taxon>Bacilli</taxon>
        <taxon>Bacillales</taxon>
        <taxon>Bacillaceae</taxon>
        <taxon>Texcoconibacillus</taxon>
    </lineage>
</organism>
<feature type="transmembrane region" description="Helical" evidence="9">
    <location>
        <begin position="155"/>
        <end position="173"/>
    </location>
</feature>
<accession>A0A840QUA9</accession>
<feature type="transmembrane region" description="Helical" evidence="9">
    <location>
        <begin position="244"/>
        <end position="266"/>
    </location>
</feature>
<comment type="subcellular location">
    <subcellularLocation>
        <location evidence="1 9">Cell membrane</location>
        <topology evidence="1 9">Multi-pass membrane protein</topology>
    </subcellularLocation>
</comment>
<dbReference type="GO" id="GO:0022857">
    <property type="term" value="F:transmembrane transporter activity"/>
    <property type="evidence" value="ECO:0007669"/>
    <property type="project" value="UniProtKB-UniRule"/>
</dbReference>
<sequence>MFKNIIIGQYIPGTSMIHGMDPRAKLIVVFVFIINLFIANQFVSFSLLTLYVLGAFFLSKVPIRFFLKGLRLIAIIIVVTFLLHLFMTREGEPLFSVGFLTVYEGGVKQGAMISLRLFLLVVMTSMLTLTTTPIALTDGLESLFNPLKKFGVPVYEFALMMSISLRFIPTLLMETEKIMKAQMARGANFLHGSLVKRVKAFVPVLVPLFIQAFKRADELATAMESRGYQGGAERTRFRQQNWRGLDTFVLLTVVALMFIVLALRWLS</sequence>
<dbReference type="EMBL" id="JACHHB010000019">
    <property type="protein sequence ID" value="MBB5174954.1"/>
    <property type="molecule type" value="Genomic_DNA"/>
</dbReference>
<dbReference type="PANTHER" id="PTHR33514">
    <property type="entry name" value="PROTEIN ABCI12, CHLOROPLASTIC"/>
    <property type="match status" value="1"/>
</dbReference>
<dbReference type="PANTHER" id="PTHR33514:SF13">
    <property type="entry name" value="PROTEIN ABCI12, CHLOROPLASTIC"/>
    <property type="match status" value="1"/>
</dbReference>
<dbReference type="GO" id="GO:0005886">
    <property type="term" value="C:plasma membrane"/>
    <property type="evidence" value="ECO:0007669"/>
    <property type="project" value="UniProtKB-SubCell"/>
</dbReference>
<feature type="transmembrane region" description="Helical" evidence="9">
    <location>
        <begin position="117"/>
        <end position="135"/>
    </location>
</feature>
<name>A0A840QUA9_9BACI</name>
<comment type="function">
    <text evidence="9">Transmembrane (T) component of an energy-coupling factor (ECF) ABC-transporter complex. Unlike classic ABC transporters this ECF transporter provides the energy necessary to transport a number of different substrates.</text>
</comment>
<gene>
    <name evidence="9" type="primary">ecfT</name>
    <name evidence="10" type="ORF">HNQ41_003179</name>
</gene>
<dbReference type="InterPro" id="IPR024919">
    <property type="entry name" value="EcfT"/>
</dbReference>
<comment type="caution">
    <text evidence="10">The sequence shown here is derived from an EMBL/GenBank/DDBJ whole genome shotgun (WGS) entry which is preliminary data.</text>
</comment>
<keyword evidence="5 9" id="KW-1003">Cell membrane</keyword>
<keyword evidence="7 9" id="KW-1133">Transmembrane helix</keyword>
<comment type="similarity">
    <text evidence="2 9">Belongs to the energy-coupling factor EcfT family.</text>
</comment>
<evidence type="ECO:0000256" key="5">
    <source>
        <dbReference type="ARBA" id="ARBA00022475"/>
    </source>
</evidence>
<reference evidence="10 11" key="1">
    <citation type="submission" date="2020-08" db="EMBL/GenBank/DDBJ databases">
        <title>Genomic Encyclopedia of Type Strains, Phase IV (KMG-IV): sequencing the most valuable type-strain genomes for metagenomic binning, comparative biology and taxonomic classification.</title>
        <authorList>
            <person name="Goeker M."/>
        </authorList>
    </citation>
    <scope>NUCLEOTIDE SEQUENCE [LARGE SCALE GENOMIC DNA]</scope>
    <source>
        <strain evidence="10 11">DSM 24696</strain>
    </source>
</reference>
<dbReference type="RefSeq" id="WP_184665357.1">
    <property type="nucleotide sequence ID" value="NZ_JACHHB010000019.1"/>
</dbReference>
<keyword evidence="8 9" id="KW-0472">Membrane</keyword>
<keyword evidence="6 9" id="KW-0812">Transmembrane</keyword>
<dbReference type="HAMAP" id="MF_01461">
    <property type="entry name" value="EcfT"/>
    <property type="match status" value="1"/>
</dbReference>
<evidence type="ECO:0000256" key="9">
    <source>
        <dbReference type="HAMAP-Rule" id="MF_01461"/>
    </source>
</evidence>
<evidence type="ECO:0000256" key="8">
    <source>
        <dbReference type="ARBA" id="ARBA00023136"/>
    </source>
</evidence>
<feature type="transmembrane region" description="Helical" evidence="9">
    <location>
        <begin position="26"/>
        <end position="53"/>
    </location>
</feature>
<evidence type="ECO:0000256" key="6">
    <source>
        <dbReference type="ARBA" id="ARBA00022692"/>
    </source>
</evidence>
<dbReference type="CDD" id="cd16914">
    <property type="entry name" value="EcfT"/>
    <property type="match status" value="1"/>
</dbReference>